<comment type="caution">
    <text evidence="2">The sequence shown here is derived from an EMBL/GenBank/DDBJ whole genome shotgun (WGS) entry which is preliminary data.</text>
</comment>
<dbReference type="EMBL" id="JANPWB010000012">
    <property type="protein sequence ID" value="KAJ1119744.1"/>
    <property type="molecule type" value="Genomic_DNA"/>
</dbReference>
<name>A0AAV7NW95_PLEWA</name>
<sequence length="201" mass="21889">MDAGGRQLQLQRTQASMRQQWGGQEKRASMRLPAKHCRERRCPRASREQATPTGAAPVIKENGGRVAVIAGVREEDFRNAQWLGGSGGHPSSPMWGHCMAPRPAARATLKGDSEAACCSYGLRAGLFRIVHFSFLATPASTSLFNPSLRHLLVPTTAHGRKRGKQAKRVKPPFLASFNGNARTPVHVTRRNITNPSASNAF</sequence>
<protein>
    <submittedName>
        <fullName evidence="2">Uncharacterized protein</fullName>
    </submittedName>
</protein>
<reference evidence="2" key="1">
    <citation type="journal article" date="2022" name="bioRxiv">
        <title>Sequencing and chromosome-scale assembly of the giantPleurodeles waltlgenome.</title>
        <authorList>
            <person name="Brown T."/>
            <person name="Elewa A."/>
            <person name="Iarovenko S."/>
            <person name="Subramanian E."/>
            <person name="Araus A.J."/>
            <person name="Petzold A."/>
            <person name="Susuki M."/>
            <person name="Suzuki K.-i.T."/>
            <person name="Hayashi T."/>
            <person name="Toyoda A."/>
            <person name="Oliveira C."/>
            <person name="Osipova E."/>
            <person name="Leigh N.D."/>
            <person name="Simon A."/>
            <person name="Yun M.H."/>
        </authorList>
    </citation>
    <scope>NUCLEOTIDE SEQUENCE</scope>
    <source>
        <strain evidence="2">20211129_DDA</strain>
        <tissue evidence="2">Liver</tissue>
    </source>
</reference>
<gene>
    <name evidence="2" type="ORF">NDU88_007929</name>
</gene>
<feature type="compositionally biased region" description="Polar residues" evidence="1">
    <location>
        <begin position="8"/>
        <end position="22"/>
    </location>
</feature>
<evidence type="ECO:0000256" key="1">
    <source>
        <dbReference type="SAM" id="MobiDB-lite"/>
    </source>
</evidence>
<evidence type="ECO:0000313" key="2">
    <source>
        <dbReference type="EMBL" id="KAJ1119744.1"/>
    </source>
</evidence>
<organism evidence="2 3">
    <name type="scientific">Pleurodeles waltl</name>
    <name type="common">Iberian ribbed newt</name>
    <dbReference type="NCBI Taxonomy" id="8319"/>
    <lineage>
        <taxon>Eukaryota</taxon>
        <taxon>Metazoa</taxon>
        <taxon>Chordata</taxon>
        <taxon>Craniata</taxon>
        <taxon>Vertebrata</taxon>
        <taxon>Euteleostomi</taxon>
        <taxon>Amphibia</taxon>
        <taxon>Batrachia</taxon>
        <taxon>Caudata</taxon>
        <taxon>Salamandroidea</taxon>
        <taxon>Salamandridae</taxon>
        <taxon>Pleurodelinae</taxon>
        <taxon>Pleurodeles</taxon>
    </lineage>
</organism>
<evidence type="ECO:0000313" key="3">
    <source>
        <dbReference type="Proteomes" id="UP001066276"/>
    </source>
</evidence>
<proteinExistence type="predicted"/>
<accession>A0AAV7NW95</accession>
<dbReference type="AlphaFoldDB" id="A0AAV7NW95"/>
<dbReference type="Proteomes" id="UP001066276">
    <property type="component" value="Chromosome 8"/>
</dbReference>
<keyword evidence="3" id="KW-1185">Reference proteome</keyword>
<feature type="region of interest" description="Disordered" evidence="1">
    <location>
        <begin position="1"/>
        <end position="57"/>
    </location>
</feature>